<dbReference type="AlphaFoldDB" id="A0A6B0YTG9"/>
<feature type="transmembrane region" description="Helical" evidence="7">
    <location>
        <begin position="292"/>
        <end position="317"/>
    </location>
</feature>
<feature type="domain" description="MacB-like periplasmic core" evidence="9">
    <location>
        <begin position="26"/>
        <end position="255"/>
    </location>
</feature>
<dbReference type="GO" id="GO:0022857">
    <property type="term" value="F:transmembrane transporter activity"/>
    <property type="evidence" value="ECO:0007669"/>
    <property type="project" value="TreeGrafter"/>
</dbReference>
<feature type="transmembrane region" description="Helical" evidence="7">
    <location>
        <begin position="338"/>
        <end position="364"/>
    </location>
</feature>
<accession>A0A6B0YTG9</accession>
<comment type="similarity">
    <text evidence="6">Belongs to the ABC-4 integral membrane protein family.</text>
</comment>
<evidence type="ECO:0000256" key="7">
    <source>
        <dbReference type="SAM" id="Phobius"/>
    </source>
</evidence>
<dbReference type="PANTHER" id="PTHR30572:SF4">
    <property type="entry name" value="ABC TRANSPORTER PERMEASE YTRF"/>
    <property type="match status" value="1"/>
</dbReference>
<evidence type="ECO:0000259" key="9">
    <source>
        <dbReference type="Pfam" id="PF12704"/>
    </source>
</evidence>
<organism evidence="10">
    <name type="scientific">Caldilineaceae bacterium SB0664_bin_27</name>
    <dbReference type="NCBI Taxonomy" id="2605260"/>
    <lineage>
        <taxon>Bacteria</taxon>
        <taxon>Bacillati</taxon>
        <taxon>Chloroflexota</taxon>
        <taxon>Caldilineae</taxon>
        <taxon>Caldilineales</taxon>
        <taxon>Caldilineaceae</taxon>
    </lineage>
</organism>
<dbReference type="InterPro" id="IPR025857">
    <property type="entry name" value="MacB_PCD"/>
</dbReference>
<sequence>MKRSFCSLLKYFPLAAENIAARKLRSILTMLGIIIGVASVLTTLGIGRGASADIMQQIASEGLTILNVESGSYSDQTWTSGQPLTMADVAALSDRSLHPDISQAVPLYRRYIHLVAGDNNRYSQVVGTTSAYAAMHNLELDQGRFLTEDEIAQRTKSIVIGAAVAQKLFAGAGAVGQSLRIAREPYTVVGVLRKGGWDRFGNMDDRAIIPLSVAQDRLRSPYTPHRHRGEYTVSSIHVSAVSIERIDAAAGQVEQTLRLRRALAADEPNDFSVESQAWLLETANSVAATLTAFLAGIGAISLLVGGIGIMNIMLVSVTERTREIGLRKAVGAHSRDILLQFLAEALMLTLVGGLIGIAISYGLAEIAKNFSSPDFPLAVLIEPASLAAAVSVSAACGLLFGLYPAIRATRLDPIEALRHE</sequence>
<dbReference type="PANTHER" id="PTHR30572">
    <property type="entry name" value="MEMBRANE COMPONENT OF TRANSPORTER-RELATED"/>
    <property type="match status" value="1"/>
</dbReference>
<keyword evidence="4 7" id="KW-1133">Transmembrane helix</keyword>
<dbReference type="GO" id="GO:0005886">
    <property type="term" value="C:plasma membrane"/>
    <property type="evidence" value="ECO:0007669"/>
    <property type="project" value="UniProtKB-SubCell"/>
</dbReference>
<evidence type="ECO:0000256" key="2">
    <source>
        <dbReference type="ARBA" id="ARBA00022475"/>
    </source>
</evidence>
<evidence type="ECO:0000256" key="5">
    <source>
        <dbReference type="ARBA" id="ARBA00023136"/>
    </source>
</evidence>
<evidence type="ECO:0000256" key="1">
    <source>
        <dbReference type="ARBA" id="ARBA00004651"/>
    </source>
</evidence>
<feature type="domain" description="ABC3 transporter permease C-terminal" evidence="8">
    <location>
        <begin position="297"/>
        <end position="413"/>
    </location>
</feature>
<reference evidence="10" key="1">
    <citation type="submission" date="2019-09" db="EMBL/GenBank/DDBJ databases">
        <title>Characterisation of the sponge microbiome using genome-centric metagenomics.</title>
        <authorList>
            <person name="Engelberts J.P."/>
            <person name="Robbins S.J."/>
            <person name="De Goeij J.M."/>
            <person name="Aranda M."/>
            <person name="Bell S.C."/>
            <person name="Webster N.S."/>
        </authorList>
    </citation>
    <scope>NUCLEOTIDE SEQUENCE</scope>
    <source>
        <strain evidence="10">SB0664_bin_27</strain>
    </source>
</reference>
<dbReference type="Pfam" id="PF12704">
    <property type="entry name" value="MacB_PCD"/>
    <property type="match status" value="1"/>
</dbReference>
<name>A0A6B0YTG9_9CHLR</name>
<dbReference type="InterPro" id="IPR003838">
    <property type="entry name" value="ABC3_permease_C"/>
</dbReference>
<evidence type="ECO:0000256" key="6">
    <source>
        <dbReference type="ARBA" id="ARBA00038076"/>
    </source>
</evidence>
<feature type="transmembrane region" description="Helical" evidence="7">
    <location>
        <begin position="384"/>
        <end position="403"/>
    </location>
</feature>
<comment type="caution">
    <text evidence="10">The sequence shown here is derived from an EMBL/GenBank/DDBJ whole genome shotgun (WGS) entry which is preliminary data.</text>
</comment>
<proteinExistence type="inferred from homology"/>
<feature type="transmembrane region" description="Helical" evidence="7">
    <location>
        <begin position="27"/>
        <end position="47"/>
    </location>
</feature>
<keyword evidence="2" id="KW-1003">Cell membrane</keyword>
<dbReference type="Pfam" id="PF02687">
    <property type="entry name" value="FtsX"/>
    <property type="match status" value="1"/>
</dbReference>
<keyword evidence="5 7" id="KW-0472">Membrane</keyword>
<comment type="subcellular location">
    <subcellularLocation>
        <location evidence="1">Cell membrane</location>
        <topology evidence="1">Multi-pass membrane protein</topology>
    </subcellularLocation>
</comment>
<keyword evidence="3 7" id="KW-0812">Transmembrane</keyword>
<protein>
    <submittedName>
        <fullName evidence="10">FtsX-like permease family protein</fullName>
    </submittedName>
</protein>
<dbReference type="EMBL" id="VXRG01000094">
    <property type="protein sequence ID" value="MXY94003.1"/>
    <property type="molecule type" value="Genomic_DNA"/>
</dbReference>
<gene>
    <name evidence="10" type="ORF">F4Y42_11220</name>
</gene>
<evidence type="ECO:0000313" key="10">
    <source>
        <dbReference type="EMBL" id="MXY94003.1"/>
    </source>
</evidence>
<evidence type="ECO:0000256" key="3">
    <source>
        <dbReference type="ARBA" id="ARBA00022692"/>
    </source>
</evidence>
<evidence type="ECO:0000259" key="8">
    <source>
        <dbReference type="Pfam" id="PF02687"/>
    </source>
</evidence>
<evidence type="ECO:0000256" key="4">
    <source>
        <dbReference type="ARBA" id="ARBA00022989"/>
    </source>
</evidence>
<dbReference type="InterPro" id="IPR050250">
    <property type="entry name" value="Macrolide_Exporter_MacB"/>
</dbReference>